<comment type="caution">
    <text evidence="2">The sequence shown here is derived from an EMBL/GenBank/DDBJ whole genome shotgun (WGS) entry which is preliminary data.</text>
</comment>
<dbReference type="AlphaFoldDB" id="A0A9W4D570"/>
<evidence type="ECO:0000313" key="2">
    <source>
        <dbReference type="EMBL" id="CAD6504316.1"/>
    </source>
</evidence>
<dbReference type="CDD" id="cd00754">
    <property type="entry name" value="Ubl_MoaD"/>
    <property type="match status" value="1"/>
</dbReference>
<accession>A0A9W4D570</accession>
<dbReference type="GO" id="GO:1990133">
    <property type="term" value="C:molybdopterin adenylyltransferase complex"/>
    <property type="evidence" value="ECO:0007669"/>
    <property type="project" value="TreeGrafter"/>
</dbReference>
<name>A0A9W4D570_BLUGR</name>
<dbReference type="InterPro" id="IPR003749">
    <property type="entry name" value="ThiS/MoaD-like"/>
</dbReference>
<sequence>MELEMSPMPEGQFKILYFGSASSYTSKHFESIPAPLRISRLYDLLELKYRGITENVLNSCLVTINQDYVDIPNESKANPNRTIESGDEVGIIPPVSAG</sequence>
<dbReference type="GO" id="GO:0006777">
    <property type="term" value="P:Mo-molybdopterin cofactor biosynthetic process"/>
    <property type="evidence" value="ECO:0007669"/>
    <property type="project" value="InterPro"/>
</dbReference>
<dbReference type="Pfam" id="PF02597">
    <property type="entry name" value="ThiS"/>
    <property type="match status" value="1"/>
</dbReference>
<evidence type="ECO:0000313" key="3">
    <source>
        <dbReference type="Proteomes" id="UP000683417"/>
    </source>
</evidence>
<organism evidence="2 3">
    <name type="scientific">Blumeria graminis f. sp. triticale</name>
    <dbReference type="NCBI Taxonomy" id="1689686"/>
    <lineage>
        <taxon>Eukaryota</taxon>
        <taxon>Fungi</taxon>
        <taxon>Dikarya</taxon>
        <taxon>Ascomycota</taxon>
        <taxon>Pezizomycotina</taxon>
        <taxon>Leotiomycetes</taxon>
        <taxon>Erysiphales</taxon>
        <taxon>Erysiphaceae</taxon>
        <taxon>Blumeria</taxon>
    </lineage>
</organism>
<dbReference type="InterPro" id="IPR044672">
    <property type="entry name" value="MOCS2A"/>
</dbReference>
<reference evidence="2" key="1">
    <citation type="submission" date="2020-10" db="EMBL/GenBank/DDBJ databases">
        <authorList>
            <person name="Muller C M."/>
        </authorList>
    </citation>
    <scope>NUCLEOTIDE SEQUENCE</scope>
    <source>
        <strain evidence="2">THUN-12</strain>
    </source>
</reference>
<gene>
    <name evidence="2" type="ORF">BGTH12_LOCUS5674</name>
</gene>
<dbReference type="EMBL" id="CAJHIT010000008">
    <property type="protein sequence ID" value="CAD6504316.1"/>
    <property type="molecule type" value="Genomic_DNA"/>
</dbReference>
<evidence type="ECO:0000256" key="1">
    <source>
        <dbReference type="SAM" id="MobiDB-lite"/>
    </source>
</evidence>
<dbReference type="PANTHER" id="PTHR33359:SF1">
    <property type="entry name" value="MOLYBDOPTERIN SYNTHASE SULFUR CARRIER SUBUNIT"/>
    <property type="match status" value="1"/>
</dbReference>
<dbReference type="Proteomes" id="UP000683417">
    <property type="component" value="Unassembled WGS sequence"/>
</dbReference>
<dbReference type="PANTHER" id="PTHR33359">
    <property type="entry name" value="MOLYBDOPTERIN SYNTHASE SULFUR CARRIER SUBUNIT"/>
    <property type="match status" value="1"/>
</dbReference>
<proteinExistence type="predicted"/>
<feature type="region of interest" description="Disordered" evidence="1">
    <location>
        <begin position="79"/>
        <end position="98"/>
    </location>
</feature>
<protein>
    <submittedName>
        <fullName evidence="2">BgTH12-06047</fullName>
    </submittedName>
</protein>